<keyword evidence="3 6" id="KW-1133">Transmembrane helix</keyword>
<comment type="subcellular location">
    <subcellularLocation>
        <location evidence="1">Membrane</location>
        <topology evidence="1">Multi-pass membrane protein</topology>
    </subcellularLocation>
</comment>
<dbReference type="InterPro" id="IPR006202">
    <property type="entry name" value="Neur_chan_lig-bd"/>
</dbReference>
<feature type="region of interest" description="Disordered" evidence="5">
    <location>
        <begin position="349"/>
        <end position="370"/>
    </location>
</feature>
<dbReference type="OMA" id="DESEWHL"/>
<dbReference type="EMBL" id="KB199952">
    <property type="protein sequence ID" value="ESP03601.1"/>
    <property type="molecule type" value="Genomic_DNA"/>
</dbReference>
<dbReference type="Gene3D" id="2.70.170.10">
    <property type="entry name" value="Neurotransmitter-gated ion-channel ligand-binding domain"/>
    <property type="match status" value="1"/>
</dbReference>
<keyword evidence="2 6" id="KW-0812">Transmembrane</keyword>
<keyword evidence="9" id="KW-1185">Reference proteome</keyword>
<dbReference type="GO" id="GO:0005230">
    <property type="term" value="F:extracellular ligand-gated monoatomic ion channel activity"/>
    <property type="evidence" value="ECO:0007669"/>
    <property type="project" value="InterPro"/>
</dbReference>
<proteinExistence type="predicted"/>
<dbReference type="STRING" id="225164.V4B7M3"/>
<dbReference type="InterPro" id="IPR036719">
    <property type="entry name" value="Neuro-gated_channel_TM_sf"/>
</dbReference>
<dbReference type="SUPFAM" id="SSF90112">
    <property type="entry name" value="Neurotransmitter-gated ion-channel transmembrane pore"/>
    <property type="match status" value="1"/>
</dbReference>
<protein>
    <recommendedName>
        <fullName evidence="7">Neurotransmitter-gated ion-channel ligand-binding domain-containing protein</fullName>
    </recommendedName>
</protein>
<gene>
    <name evidence="8" type="ORF">LOTGIDRAFT_237606</name>
</gene>
<dbReference type="SUPFAM" id="SSF63712">
    <property type="entry name" value="Nicotinic receptor ligand binding domain-like"/>
    <property type="match status" value="1"/>
</dbReference>
<evidence type="ECO:0000256" key="4">
    <source>
        <dbReference type="ARBA" id="ARBA00023136"/>
    </source>
</evidence>
<feature type="transmembrane region" description="Helical" evidence="6">
    <location>
        <begin position="233"/>
        <end position="251"/>
    </location>
</feature>
<dbReference type="Pfam" id="PF02931">
    <property type="entry name" value="Neur_chan_LBD"/>
    <property type="match status" value="1"/>
</dbReference>
<dbReference type="InterPro" id="IPR036734">
    <property type="entry name" value="Neur_chan_lig-bd_sf"/>
</dbReference>
<sequence>MTEKEKTVTTVIKKNLPKVYLQTVFLKIENIDTLKEQFTAEVFVRARWRETKLDNSTPQFIIGIDWDKYWDPRLQLGNYKGELKETVWRDVQIGIDGEAYVLEMRRATGTFYENLELEEFPFDTQHLSVLITSEHPVTSVELIEEHEEASSVYTLNFGDIQEWEMRDFVECRSKITPIEYSENRYKRPGMFFTCCAFRKPGYFIWNILVVMFLISFMSLGTFSVDRTSHETRLSLGFTLILTTVTFKLVAARSLPMISYLTHLDIYILMSTLFLFVVCAWHALIPAFGMWPQTAEILDYIMLIGLSVIFILMQLSFGVAMVVRSYRNRQVIKSKEYDYQQKVKWTLGDRPRTSRRHFGPRSSKQKIGITK</sequence>
<feature type="domain" description="Neurotransmitter-gated ion-channel ligand-binding" evidence="7">
    <location>
        <begin position="15"/>
        <end position="183"/>
    </location>
</feature>
<dbReference type="GeneID" id="20250502"/>
<evidence type="ECO:0000313" key="9">
    <source>
        <dbReference type="Proteomes" id="UP000030746"/>
    </source>
</evidence>
<evidence type="ECO:0000256" key="3">
    <source>
        <dbReference type="ARBA" id="ARBA00022989"/>
    </source>
</evidence>
<dbReference type="InterPro" id="IPR006201">
    <property type="entry name" value="Neur_channel"/>
</dbReference>
<dbReference type="CTD" id="20250502"/>
<evidence type="ECO:0000256" key="2">
    <source>
        <dbReference type="ARBA" id="ARBA00022692"/>
    </source>
</evidence>
<dbReference type="Gene3D" id="1.20.58.390">
    <property type="entry name" value="Neurotransmitter-gated ion-channel transmembrane domain"/>
    <property type="match status" value="1"/>
</dbReference>
<evidence type="ECO:0000313" key="8">
    <source>
        <dbReference type="EMBL" id="ESP03601.1"/>
    </source>
</evidence>
<feature type="transmembrane region" description="Helical" evidence="6">
    <location>
        <begin position="202"/>
        <end position="221"/>
    </location>
</feature>
<accession>V4B7M3</accession>
<dbReference type="Proteomes" id="UP000030746">
    <property type="component" value="Unassembled WGS sequence"/>
</dbReference>
<organism evidence="8 9">
    <name type="scientific">Lottia gigantea</name>
    <name type="common">Giant owl limpet</name>
    <dbReference type="NCBI Taxonomy" id="225164"/>
    <lineage>
        <taxon>Eukaryota</taxon>
        <taxon>Metazoa</taxon>
        <taxon>Spiralia</taxon>
        <taxon>Lophotrochozoa</taxon>
        <taxon>Mollusca</taxon>
        <taxon>Gastropoda</taxon>
        <taxon>Patellogastropoda</taxon>
        <taxon>Lottioidea</taxon>
        <taxon>Lottiidae</taxon>
        <taxon>Lottia</taxon>
    </lineage>
</organism>
<dbReference type="GO" id="GO:0016020">
    <property type="term" value="C:membrane"/>
    <property type="evidence" value="ECO:0007669"/>
    <property type="project" value="UniProtKB-SubCell"/>
</dbReference>
<evidence type="ECO:0000259" key="7">
    <source>
        <dbReference type="Pfam" id="PF02931"/>
    </source>
</evidence>
<feature type="transmembrane region" description="Helical" evidence="6">
    <location>
        <begin position="263"/>
        <end position="287"/>
    </location>
</feature>
<dbReference type="GO" id="GO:0004888">
    <property type="term" value="F:transmembrane signaling receptor activity"/>
    <property type="evidence" value="ECO:0007669"/>
    <property type="project" value="InterPro"/>
</dbReference>
<dbReference type="HOGENOM" id="CLU_037554_1_0_1"/>
<dbReference type="PANTHER" id="PTHR18945">
    <property type="entry name" value="NEUROTRANSMITTER GATED ION CHANNEL"/>
    <property type="match status" value="1"/>
</dbReference>
<dbReference type="InterPro" id="IPR038050">
    <property type="entry name" value="Neuro_actylchol_rec"/>
</dbReference>
<evidence type="ECO:0000256" key="1">
    <source>
        <dbReference type="ARBA" id="ARBA00004141"/>
    </source>
</evidence>
<dbReference type="KEGG" id="lgi:LOTGIDRAFT_237606"/>
<dbReference type="OrthoDB" id="5975154at2759"/>
<dbReference type="RefSeq" id="XP_009045689.1">
    <property type="nucleotide sequence ID" value="XM_009047441.1"/>
</dbReference>
<reference evidence="8 9" key="1">
    <citation type="journal article" date="2013" name="Nature">
        <title>Insights into bilaterian evolution from three spiralian genomes.</title>
        <authorList>
            <person name="Simakov O."/>
            <person name="Marletaz F."/>
            <person name="Cho S.J."/>
            <person name="Edsinger-Gonzales E."/>
            <person name="Havlak P."/>
            <person name="Hellsten U."/>
            <person name="Kuo D.H."/>
            <person name="Larsson T."/>
            <person name="Lv J."/>
            <person name="Arendt D."/>
            <person name="Savage R."/>
            <person name="Osoegawa K."/>
            <person name="de Jong P."/>
            <person name="Grimwood J."/>
            <person name="Chapman J.A."/>
            <person name="Shapiro H."/>
            <person name="Aerts A."/>
            <person name="Otillar R.P."/>
            <person name="Terry A.Y."/>
            <person name="Boore J.L."/>
            <person name="Grigoriev I.V."/>
            <person name="Lindberg D.R."/>
            <person name="Seaver E.C."/>
            <person name="Weisblat D.A."/>
            <person name="Putnam N.H."/>
            <person name="Rokhsar D.S."/>
        </authorList>
    </citation>
    <scope>NUCLEOTIDE SEQUENCE [LARGE SCALE GENOMIC DNA]</scope>
</reference>
<dbReference type="AlphaFoldDB" id="V4B7M3"/>
<feature type="transmembrane region" description="Helical" evidence="6">
    <location>
        <begin position="299"/>
        <end position="322"/>
    </location>
</feature>
<name>V4B7M3_LOTGI</name>
<keyword evidence="4 6" id="KW-0472">Membrane</keyword>
<evidence type="ECO:0000256" key="6">
    <source>
        <dbReference type="SAM" id="Phobius"/>
    </source>
</evidence>
<evidence type="ECO:0000256" key="5">
    <source>
        <dbReference type="SAM" id="MobiDB-lite"/>
    </source>
</evidence>